<dbReference type="STRING" id="75913.A0A0K0FCF1"/>
<dbReference type="GO" id="GO:0015074">
    <property type="term" value="P:DNA integration"/>
    <property type="evidence" value="ECO:0007669"/>
    <property type="project" value="TreeGrafter"/>
</dbReference>
<reference evidence="3" key="2">
    <citation type="submission" date="2015-08" db="UniProtKB">
        <authorList>
            <consortium name="WormBaseParasite"/>
        </authorList>
    </citation>
    <scope>IDENTIFICATION</scope>
</reference>
<dbReference type="InterPro" id="IPR002622">
    <property type="entry name" value="Transposase_14"/>
</dbReference>
<dbReference type="GO" id="GO:0003697">
    <property type="term" value="F:single-stranded DNA binding"/>
    <property type="evidence" value="ECO:0007669"/>
    <property type="project" value="TreeGrafter"/>
</dbReference>
<dbReference type="InterPro" id="IPR036388">
    <property type="entry name" value="WH-like_DNA-bd_sf"/>
</dbReference>
<dbReference type="GO" id="GO:0046975">
    <property type="term" value="F:histone H3K36 methyltransferase activity"/>
    <property type="evidence" value="ECO:0007669"/>
    <property type="project" value="TreeGrafter"/>
</dbReference>
<keyword evidence="2" id="KW-1185">Reference proteome</keyword>
<dbReference type="PANTHER" id="PTHR46060">
    <property type="entry name" value="MARINER MOS1 TRANSPOSASE-LIKE PROTEIN"/>
    <property type="match status" value="1"/>
</dbReference>
<dbReference type="GO" id="GO:0042800">
    <property type="term" value="F:histone H3K4 methyltransferase activity"/>
    <property type="evidence" value="ECO:0007669"/>
    <property type="project" value="TreeGrafter"/>
</dbReference>
<sequence length="97" mass="11459">MLSKPDIRADKLYEFKQGFVNTSTVKRWFRKFKEGNENLEIKERGRPRCVIDDDKLREAVEANPCETVRALAEKFNVSKSTISFHLKKKEKTKRLNK</sequence>
<dbReference type="GO" id="GO:0003690">
    <property type="term" value="F:double-stranded DNA binding"/>
    <property type="evidence" value="ECO:0007669"/>
    <property type="project" value="TreeGrafter"/>
</dbReference>
<dbReference type="GO" id="GO:0006303">
    <property type="term" value="P:double-strand break repair via nonhomologous end joining"/>
    <property type="evidence" value="ECO:0007669"/>
    <property type="project" value="TreeGrafter"/>
</dbReference>
<organism evidence="2 3">
    <name type="scientific">Strongyloides venezuelensis</name>
    <name type="common">Threadworm</name>
    <dbReference type="NCBI Taxonomy" id="75913"/>
    <lineage>
        <taxon>Eukaryota</taxon>
        <taxon>Metazoa</taxon>
        <taxon>Ecdysozoa</taxon>
        <taxon>Nematoda</taxon>
        <taxon>Chromadorea</taxon>
        <taxon>Rhabditida</taxon>
        <taxon>Tylenchina</taxon>
        <taxon>Panagrolaimomorpha</taxon>
        <taxon>Strongyloidoidea</taxon>
        <taxon>Strongyloididae</taxon>
        <taxon>Strongyloides</taxon>
    </lineage>
</organism>
<dbReference type="GO" id="GO:0035861">
    <property type="term" value="C:site of double-strand break"/>
    <property type="evidence" value="ECO:0007669"/>
    <property type="project" value="TreeGrafter"/>
</dbReference>
<dbReference type="GO" id="GO:0005634">
    <property type="term" value="C:nucleus"/>
    <property type="evidence" value="ECO:0007669"/>
    <property type="project" value="TreeGrafter"/>
</dbReference>
<dbReference type="GO" id="GO:0044547">
    <property type="term" value="F:DNA topoisomerase binding"/>
    <property type="evidence" value="ECO:0007669"/>
    <property type="project" value="TreeGrafter"/>
</dbReference>
<dbReference type="GO" id="GO:0000014">
    <property type="term" value="F:single-stranded DNA endodeoxyribonuclease activity"/>
    <property type="evidence" value="ECO:0007669"/>
    <property type="project" value="TreeGrafter"/>
</dbReference>
<evidence type="ECO:0000313" key="2">
    <source>
        <dbReference type="Proteomes" id="UP000035680"/>
    </source>
</evidence>
<protein>
    <submittedName>
        <fullName evidence="3">HTH_Tnp_IS630 domain-containing protein</fullName>
    </submittedName>
</protein>
<dbReference type="GO" id="GO:0044774">
    <property type="term" value="P:mitotic DNA integrity checkpoint signaling"/>
    <property type="evidence" value="ECO:0007669"/>
    <property type="project" value="TreeGrafter"/>
</dbReference>
<dbReference type="Gene3D" id="1.10.10.10">
    <property type="entry name" value="Winged helix-like DNA-binding domain superfamily/Winged helix DNA-binding domain"/>
    <property type="match status" value="1"/>
</dbReference>
<dbReference type="PANTHER" id="PTHR46060:SF2">
    <property type="entry name" value="HISTONE-LYSINE N-METHYLTRANSFERASE SETMAR"/>
    <property type="match status" value="1"/>
</dbReference>
<dbReference type="AlphaFoldDB" id="A0A0K0FCF1"/>
<dbReference type="WBParaSite" id="SVE_0651600.1">
    <property type="protein sequence ID" value="SVE_0651600.1"/>
    <property type="gene ID" value="SVE_0651600"/>
</dbReference>
<name>A0A0K0FCF1_STRVS</name>
<feature type="domain" description="Transposase Synechocystis PCC 6803" evidence="1">
    <location>
        <begin position="20"/>
        <end position="93"/>
    </location>
</feature>
<dbReference type="InterPro" id="IPR052709">
    <property type="entry name" value="Transposase-MT_Hybrid"/>
</dbReference>
<proteinExistence type="predicted"/>
<dbReference type="GO" id="GO:0000793">
    <property type="term" value="C:condensed chromosome"/>
    <property type="evidence" value="ECO:0007669"/>
    <property type="project" value="TreeGrafter"/>
</dbReference>
<dbReference type="GO" id="GO:0031297">
    <property type="term" value="P:replication fork processing"/>
    <property type="evidence" value="ECO:0007669"/>
    <property type="project" value="TreeGrafter"/>
</dbReference>
<dbReference type="Proteomes" id="UP000035680">
    <property type="component" value="Unassembled WGS sequence"/>
</dbReference>
<evidence type="ECO:0000313" key="3">
    <source>
        <dbReference type="WBParaSite" id="SVE_0651600.1"/>
    </source>
</evidence>
<evidence type="ECO:0000259" key="1">
    <source>
        <dbReference type="Pfam" id="PF01710"/>
    </source>
</evidence>
<dbReference type="Pfam" id="PF01710">
    <property type="entry name" value="HTH_Tnp_IS630"/>
    <property type="match status" value="1"/>
</dbReference>
<accession>A0A0K0FCF1</accession>
<dbReference type="GO" id="GO:0000729">
    <property type="term" value="P:DNA double-strand break processing"/>
    <property type="evidence" value="ECO:0007669"/>
    <property type="project" value="TreeGrafter"/>
</dbReference>
<reference evidence="2" key="1">
    <citation type="submission" date="2014-07" db="EMBL/GenBank/DDBJ databases">
        <authorList>
            <person name="Martin A.A"/>
            <person name="De Silva N."/>
        </authorList>
    </citation>
    <scope>NUCLEOTIDE SEQUENCE</scope>
</reference>